<sequence>MDYISNYSSAKFGVFAPMFNMRRTMGFFDIACSTQLHCLCQTGRGRRNSLWDVEFNNSLRWDENSLHMNRTYWENYMTCFKKRTRCWWYNDTTFQLTFVLLSLLCLGCLVFSLAGCNGGAQREVTLNDATAASNYGQLLEACERQSEVDNTVDRWIVRGAWASMAYGVTLVLLSVTTMCHVNFGIGFGFGVDGLEAVLLSALQVLICGSACMVQKHLSTASRHVVQWWVLAFALAKLGMAVGDFILAIMYFNETLGGFVKQNSSFCTAGYLFLWMLMTSMICQSVAGTAFARIHVGAVQQMGGAAQVTKIIGCSGLLLIFTTFGAGMGLGLCGALFIFDNSNDTIDPMAGISITYFGAALCQFLAGAALLRANTQVQLLACESLLVPASGVSWKNKAEAADFGKREELRGCDASKIDLHDLSEGTARLVLCHWLSTAVATKLEQEKELKCLIVTGYGKSRKDWDTTDVRQASLELLQDLGLQAGLLPKNPGRIQAERRAKVRRMRQDQADAAGTAVPLPLVQEIDLGPFALHIETWPKYRIGSSLWPSGVLLAKALASGTLSAARCPKTGAQLLPALHDASVLELGAGPGAPGLAAARLGARVALTDYAELVPLMERNIALNQLTGTARAVALDWSAAASSEFAGDDAAPLDLILAADVVYFEEQDPLVDALKELMRSSTVLVLAYRERTPADRIYLEDGAASVEATRVDFETPEHGSCEIYDPAVAAAAVMADALVMPGHLPPGHLPPGHMPPPHPMMHGPPGHMPMMPPGMPDMHHPGMPMPMMPEEANAAHRPSKRRRLKGLDANSLEKLLRGLYQCLRRLVDGLPEKGPKEAPVEVLEEELEKFWRLRFDARALGESGTPAFLRRFPGVFNVRSNGLAVLVSPKEDPNFDEAAAQGLEKTAEGKGFKAPEGFANGLGEQVIAAIVNLTAEEKKPGSVPLNCQYASFEVAMELLGNLKEGHREEDDELMASLRDPKPQPVKEDPTQRDDVYGAGHLPPLHPPPSFNHRPPGPPPPSGPPFGKGGGYGGGKGGSRLCRQFQYGRCTWGENCRFVHERE</sequence>
<dbReference type="Pfam" id="PF18044">
    <property type="entry name" value="zf-CCCH_4"/>
    <property type="match status" value="1"/>
</dbReference>
<feature type="transmembrane region" description="Helical" evidence="6">
    <location>
        <begin position="271"/>
        <end position="295"/>
    </location>
</feature>
<evidence type="ECO:0000256" key="3">
    <source>
        <dbReference type="ARBA" id="ARBA00022833"/>
    </source>
</evidence>
<keyword evidence="9" id="KW-1185">Reference proteome</keyword>
<dbReference type="SUPFAM" id="SSF90229">
    <property type="entry name" value="CCCH zinc finger"/>
    <property type="match status" value="1"/>
</dbReference>
<feature type="compositionally biased region" description="Pro residues" evidence="5">
    <location>
        <begin position="1001"/>
        <end position="1021"/>
    </location>
</feature>
<keyword evidence="6" id="KW-0472">Membrane</keyword>
<keyword evidence="2 4" id="KW-0863">Zinc-finger</keyword>
<proteinExistence type="predicted"/>
<evidence type="ECO:0000256" key="5">
    <source>
        <dbReference type="SAM" id="MobiDB-lite"/>
    </source>
</evidence>
<keyword evidence="6" id="KW-1133">Transmembrane helix</keyword>
<feature type="transmembrane region" description="Helical" evidence="6">
    <location>
        <begin position="164"/>
        <end position="190"/>
    </location>
</feature>
<dbReference type="Gene3D" id="3.40.50.150">
    <property type="entry name" value="Vaccinia Virus protein VP39"/>
    <property type="match status" value="1"/>
</dbReference>
<protein>
    <submittedName>
        <fullName evidence="8">Protein-lysine methyltransferase METTL21D (Methyltransferase-like protein 21D) (VCP lysine methyltransferase) (VCP-KMT) (Valosin-containing protein lysine methyltransferase)</fullName>
    </submittedName>
</protein>
<dbReference type="InterPro" id="IPR036855">
    <property type="entry name" value="Znf_CCCH_sf"/>
</dbReference>
<dbReference type="InterPro" id="IPR000571">
    <property type="entry name" value="Znf_CCCH"/>
</dbReference>
<feature type="transmembrane region" description="Helical" evidence="6">
    <location>
        <begin position="316"/>
        <end position="338"/>
    </location>
</feature>
<evidence type="ECO:0000256" key="4">
    <source>
        <dbReference type="PROSITE-ProRule" id="PRU00723"/>
    </source>
</evidence>
<dbReference type="InterPro" id="IPR029063">
    <property type="entry name" value="SAM-dependent_MTases_sf"/>
</dbReference>
<feature type="transmembrane region" description="Helical" evidence="6">
    <location>
        <begin position="350"/>
        <end position="370"/>
    </location>
</feature>
<feature type="compositionally biased region" description="Gly residues" evidence="5">
    <location>
        <begin position="1023"/>
        <end position="1035"/>
    </location>
</feature>
<dbReference type="InterPro" id="IPR019410">
    <property type="entry name" value="Methyltransf_16"/>
</dbReference>
<gene>
    <name evidence="8" type="ORF">SCF082_LOCUS49181</name>
</gene>
<feature type="transmembrane region" description="Helical" evidence="6">
    <location>
        <begin position="225"/>
        <end position="251"/>
    </location>
</feature>
<keyword evidence="3 4" id="KW-0862">Zinc</keyword>
<organism evidence="8 9">
    <name type="scientific">Durusdinium trenchii</name>
    <dbReference type="NCBI Taxonomy" id="1381693"/>
    <lineage>
        <taxon>Eukaryota</taxon>
        <taxon>Sar</taxon>
        <taxon>Alveolata</taxon>
        <taxon>Dinophyceae</taxon>
        <taxon>Suessiales</taxon>
        <taxon>Symbiodiniaceae</taxon>
        <taxon>Durusdinium</taxon>
    </lineage>
</organism>
<evidence type="ECO:0000313" key="8">
    <source>
        <dbReference type="EMBL" id="CAK9105521.1"/>
    </source>
</evidence>
<evidence type="ECO:0000259" key="7">
    <source>
        <dbReference type="PROSITE" id="PS50103"/>
    </source>
</evidence>
<feature type="domain" description="C3H1-type" evidence="7">
    <location>
        <begin position="1033"/>
        <end position="1060"/>
    </location>
</feature>
<dbReference type="Proteomes" id="UP001642464">
    <property type="component" value="Unassembled WGS sequence"/>
</dbReference>
<evidence type="ECO:0000256" key="6">
    <source>
        <dbReference type="SAM" id="Phobius"/>
    </source>
</evidence>
<dbReference type="PROSITE" id="PS50103">
    <property type="entry name" value="ZF_C3H1"/>
    <property type="match status" value="1"/>
</dbReference>
<dbReference type="EMBL" id="CAXAMM010042562">
    <property type="protein sequence ID" value="CAK9105521.1"/>
    <property type="molecule type" value="Genomic_DNA"/>
</dbReference>
<feature type="region of interest" description="Disordered" evidence="5">
    <location>
        <begin position="964"/>
        <end position="1035"/>
    </location>
</feature>
<comment type="caution">
    <text evidence="8">The sequence shown here is derived from an EMBL/GenBank/DDBJ whole genome shotgun (WGS) entry which is preliminary data.</text>
</comment>
<dbReference type="PANTHER" id="PTHR14614">
    <property type="entry name" value="HEPATOCELLULAR CARCINOMA-ASSOCIATED ANTIGEN"/>
    <property type="match status" value="1"/>
</dbReference>
<evidence type="ECO:0000313" key="9">
    <source>
        <dbReference type="Proteomes" id="UP001642464"/>
    </source>
</evidence>
<feature type="zinc finger region" description="C3H1-type" evidence="4">
    <location>
        <begin position="1033"/>
        <end position="1060"/>
    </location>
</feature>
<evidence type="ECO:0000256" key="1">
    <source>
        <dbReference type="ARBA" id="ARBA00022723"/>
    </source>
</evidence>
<name>A0ABP0RZJ7_9DINO</name>
<keyword evidence="1 4" id="KW-0479">Metal-binding</keyword>
<reference evidence="8 9" key="1">
    <citation type="submission" date="2024-02" db="EMBL/GenBank/DDBJ databases">
        <authorList>
            <person name="Chen Y."/>
            <person name="Shah S."/>
            <person name="Dougan E. K."/>
            <person name="Thang M."/>
            <person name="Chan C."/>
        </authorList>
    </citation>
    <scope>NUCLEOTIDE SEQUENCE [LARGE SCALE GENOMIC DNA]</scope>
</reference>
<dbReference type="InterPro" id="IPR041367">
    <property type="entry name" value="Znf-CCCH_4"/>
</dbReference>
<feature type="transmembrane region" description="Helical" evidence="6">
    <location>
        <begin position="94"/>
        <end position="114"/>
    </location>
</feature>
<accession>A0ABP0RZJ7</accession>
<evidence type="ECO:0000256" key="2">
    <source>
        <dbReference type="ARBA" id="ARBA00022771"/>
    </source>
</evidence>
<dbReference type="Pfam" id="PF10294">
    <property type="entry name" value="Methyltransf_16"/>
    <property type="match status" value="1"/>
</dbReference>
<keyword evidence="6" id="KW-0812">Transmembrane</keyword>
<feature type="compositionally biased region" description="Basic and acidic residues" evidence="5">
    <location>
        <begin position="976"/>
        <end position="993"/>
    </location>
</feature>
<dbReference type="SUPFAM" id="SSF53335">
    <property type="entry name" value="S-adenosyl-L-methionine-dependent methyltransferases"/>
    <property type="match status" value="1"/>
</dbReference>